<name>Q2GVD4_CHAGB</name>
<dbReference type="Proteomes" id="UP000001056">
    <property type="component" value="Unassembled WGS sequence"/>
</dbReference>
<dbReference type="GeneID" id="4394538"/>
<feature type="compositionally biased region" description="Low complexity" evidence="1">
    <location>
        <begin position="141"/>
        <end position="152"/>
    </location>
</feature>
<dbReference type="VEuPathDB" id="FungiDB:CHGG_08070"/>
<evidence type="ECO:0000313" key="3">
    <source>
        <dbReference type="Proteomes" id="UP000001056"/>
    </source>
</evidence>
<keyword evidence="3" id="KW-1185">Reference proteome</keyword>
<dbReference type="RefSeq" id="XP_001225726.1">
    <property type="nucleotide sequence ID" value="XM_001225725.1"/>
</dbReference>
<reference evidence="3" key="1">
    <citation type="journal article" date="2015" name="Genome Announc.">
        <title>Draft genome sequence of the cellulolytic fungus Chaetomium globosum.</title>
        <authorList>
            <person name="Cuomo C.A."/>
            <person name="Untereiner W.A."/>
            <person name="Ma L.-J."/>
            <person name="Grabherr M."/>
            <person name="Birren B.W."/>
        </authorList>
    </citation>
    <scope>NUCLEOTIDE SEQUENCE [LARGE SCALE GENOMIC DNA]</scope>
    <source>
        <strain evidence="3">ATCC 6205 / CBS 148.51 / DSM 1962 / NBRC 6347 / NRRL 1970</strain>
    </source>
</reference>
<feature type="region of interest" description="Disordered" evidence="1">
    <location>
        <begin position="137"/>
        <end position="165"/>
    </location>
</feature>
<accession>Q2GVD4</accession>
<sequence>MCLEPSNGGIAGQNGIAGFPSRLEEPNLMIIPEILLVGDQESDTCQPYHRANDFPRLCCIHKHGKSDVHQCKSFQGLASTRNTGLAGRRRRFSCRYRRRRAARRRGGRRGVDLGLCMCALHLEIAAGMGRDPLEPLMLDHGNPAAPSNGAAGRQDGDGLAVGRPE</sequence>
<evidence type="ECO:0000313" key="2">
    <source>
        <dbReference type="EMBL" id="EAQ86817.1"/>
    </source>
</evidence>
<dbReference type="HOGENOM" id="CLU_1610558_0_0_1"/>
<organism evidence="2 3">
    <name type="scientific">Chaetomium globosum (strain ATCC 6205 / CBS 148.51 / DSM 1962 / NBRC 6347 / NRRL 1970)</name>
    <name type="common">Soil fungus</name>
    <dbReference type="NCBI Taxonomy" id="306901"/>
    <lineage>
        <taxon>Eukaryota</taxon>
        <taxon>Fungi</taxon>
        <taxon>Dikarya</taxon>
        <taxon>Ascomycota</taxon>
        <taxon>Pezizomycotina</taxon>
        <taxon>Sordariomycetes</taxon>
        <taxon>Sordariomycetidae</taxon>
        <taxon>Sordariales</taxon>
        <taxon>Chaetomiaceae</taxon>
        <taxon>Chaetomium</taxon>
    </lineage>
</organism>
<protein>
    <submittedName>
        <fullName evidence="2">Uncharacterized protein</fullName>
    </submittedName>
</protein>
<dbReference type="InParanoid" id="Q2GVD4"/>
<proteinExistence type="predicted"/>
<dbReference type="AlphaFoldDB" id="Q2GVD4"/>
<gene>
    <name evidence="2" type="ORF">CHGG_08070</name>
</gene>
<evidence type="ECO:0000256" key="1">
    <source>
        <dbReference type="SAM" id="MobiDB-lite"/>
    </source>
</evidence>
<dbReference type="EMBL" id="CH408033">
    <property type="protein sequence ID" value="EAQ86817.1"/>
    <property type="molecule type" value="Genomic_DNA"/>
</dbReference>